<evidence type="ECO:0000256" key="5">
    <source>
        <dbReference type="ARBA" id="ARBA00022475"/>
    </source>
</evidence>
<evidence type="ECO:0000256" key="3">
    <source>
        <dbReference type="ARBA" id="ARBA00007681"/>
    </source>
</evidence>
<evidence type="ECO:0000256" key="2">
    <source>
        <dbReference type="ARBA" id="ARBA00004170"/>
    </source>
</evidence>
<evidence type="ECO:0000256" key="11">
    <source>
        <dbReference type="ARBA" id="ARBA00023310"/>
    </source>
</evidence>
<dbReference type="RefSeq" id="WP_156847808.1">
    <property type="nucleotide sequence ID" value="NZ_BQNW01000001.1"/>
</dbReference>
<evidence type="ECO:0000313" key="13">
    <source>
        <dbReference type="EMBL" id="MCZ6160020.1"/>
    </source>
</evidence>
<evidence type="ECO:0000256" key="10">
    <source>
        <dbReference type="ARBA" id="ARBA00023196"/>
    </source>
</evidence>
<keyword evidence="10 12" id="KW-0139">CF(1)</keyword>
<evidence type="ECO:0000256" key="1">
    <source>
        <dbReference type="ARBA" id="ARBA00003456"/>
    </source>
</evidence>
<dbReference type="GO" id="GO:0005886">
    <property type="term" value="C:plasma membrane"/>
    <property type="evidence" value="ECO:0007669"/>
    <property type="project" value="UniProtKB-SubCell"/>
</dbReference>
<dbReference type="GO" id="GO:0042777">
    <property type="term" value="P:proton motive force-driven plasma membrane ATP synthesis"/>
    <property type="evidence" value="ECO:0007669"/>
    <property type="project" value="UniProtKB-UniRule"/>
</dbReference>
<dbReference type="GO" id="GO:0046933">
    <property type="term" value="F:proton-transporting ATP synthase activity, rotational mechanism"/>
    <property type="evidence" value="ECO:0007669"/>
    <property type="project" value="UniProtKB-UniRule"/>
</dbReference>
<proteinExistence type="inferred from homology"/>
<organism evidence="14">
    <name type="scientific">Campylobacter ureolyticus</name>
    <dbReference type="NCBI Taxonomy" id="827"/>
    <lineage>
        <taxon>Bacteria</taxon>
        <taxon>Pseudomonadati</taxon>
        <taxon>Campylobacterota</taxon>
        <taxon>Epsilonproteobacteria</taxon>
        <taxon>Campylobacterales</taxon>
        <taxon>Campylobacteraceae</taxon>
        <taxon>Campylobacter</taxon>
    </lineage>
</organism>
<dbReference type="EMBL" id="CACRSK010000007">
    <property type="protein sequence ID" value="VYT10018.1"/>
    <property type="molecule type" value="Genomic_DNA"/>
</dbReference>
<dbReference type="GO" id="GO:0045259">
    <property type="term" value="C:proton-transporting ATP synthase complex"/>
    <property type="evidence" value="ECO:0007669"/>
    <property type="project" value="UniProtKB-KW"/>
</dbReference>
<protein>
    <recommendedName>
        <fullName evidence="12">ATP synthase gamma chain</fullName>
    </recommendedName>
    <alternativeName>
        <fullName evidence="12">ATP synthase F1 sector gamma subunit</fullName>
    </alternativeName>
    <alternativeName>
        <fullName evidence="12">F-ATPase gamma subunit</fullName>
    </alternativeName>
</protein>
<evidence type="ECO:0000256" key="6">
    <source>
        <dbReference type="ARBA" id="ARBA00022519"/>
    </source>
</evidence>
<dbReference type="PRINTS" id="PR00126">
    <property type="entry name" value="ATPASEGAMMA"/>
</dbReference>
<accession>A0A6N2TWQ9</accession>
<reference evidence="14" key="1">
    <citation type="submission" date="2019-11" db="EMBL/GenBank/DDBJ databases">
        <authorList>
            <person name="Feng L."/>
        </authorList>
    </citation>
    <scope>NUCLEOTIDE SEQUENCE</scope>
    <source>
        <strain evidence="14">CUreolyticusLFYP111</strain>
    </source>
</reference>
<evidence type="ECO:0000256" key="8">
    <source>
        <dbReference type="ARBA" id="ARBA00023065"/>
    </source>
</evidence>
<dbReference type="Pfam" id="PF00231">
    <property type="entry name" value="ATP-synt"/>
    <property type="match status" value="1"/>
</dbReference>
<dbReference type="Gene3D" id="3.40.1380.10">
    <property type="match status" value="1"/>
</dbReference>
<keyword evidence="9 12" id="KW-0472">Membrane</keyword>
<evidence type="ECO:0000256" key="12">
    <source>
        <dbReference type="HAMAP-Rule" id="MF_00815"/>
    </source>
</evidence>
<comment type="subunit">
    <text evidence="12">F-type ATPases have 2 components, CF(1) - the catalytic core - and CF(0) - the membrane proton channel. CF(1) has five subunits: alpha(3), beta(3), gamma(1), delta(1), epsilon(1). CF(0) has three main subunits: a, b and c.</text>
</comment>
<evidence type="ECO:0000256" key="7">
    <source>
        <dbReference type="ARBA" id="ARBA00022781"/>
    </source>
</evidence>
<evidence type="ECO:0000256" key="4">
    <source>
        <dbReference type="ARBA" id="ARBA00022448"/>
    </source>
</evidence>
<keyword evidence="8 12" id="KW-0406">Ion transport</keyword>
<dbReference type="InterPro" id="IPR035968">
    <property type="entry name" value="ATP_synth_F1_ATPase_gsu"/>
</dbReference>
<dbReference type="CDD" id="cd12151">
    <property type="entry name" value="F1-ATPase_gamma"/>
    <property type="match status" value="1"/>
</dbReference>
<comment type="subcellular location">
    <subcellularLocation>
        <location evidence="12">Cell membrane</location>
        <topology evidence="12">Peripheral membrane protein</topology>
    </subcellularLocation>
    <subcellularLocation>
        <location evidence="2">Membrane</location>
        <topology evidence="2">Peripheral membrane protein</topology>
    </subcellularLocation>
</comment>
<sequence length="296" mass="33193">MANLKDIKAQIKSVQNTQKTTKAMKLVSNVKLKRAKFAALQSSAYAIKINEVLSEIANYAQDIEEGSKLKRLFDTNNEIKVMDIIFVTADKGLCGGFNAHTINAVKKLIKEYQDKKVKVRLRAVGKKGIEYFKFQGVEIYKSFIGVSSSPTYEKAQDIIKEAIDEFNRGETDKVVMVHNGYKNMISQEIRINDIAPVVPPVKSDISKNNSVIEFEPAKNSEKILEELMVKYLEYSMYYALVDSLAGEHSARMNAMENASNNAKERVASLNLAYNKARQGSITTELIEIISGVESMK</sequence>
<keyword evidence="6" id="KW-0997">Cell inner membrane</keyword>
<keyword evidence="11 12" id="KW-0066">ATP synthesis</keyword>
<evidence type="ECO:0000313" key="14">
    <source>
        <dbReference type="EMBL" id="VYT10018.1"/>
    </source>
</evidence>
<dbReference type="GO" id="GO:0005524">
    <property type="term" value="F:ATP binding"/>
    <property type="evidence" value="ECO:0007669"/>
    <property type="project" value="UniProtKB-UniRule"/>
</dbReference>
<dbReference type="EMBL" id="JAPXGO010000004">
    <property type="protein sequence ID" value="MCZ6160020.1"/>
    <property type="molecule type" value="Genomic_DNA"/>
</dbReference>
<comment type="similarity">
    <text evidence="3 12">Belongs to the ATPase gamma chain family.</text>
</comment>
<keyword evidence="4 12" id="KW-0813">Transport</keyword>
<dbReference type="AlphaFoldDB" id="A0A6N2TWQ9"/>
<dbReference type="InterPro" id="IPR000131">
    <property type="entry name" value="ATP_synth_F1_gsu"/>
</dbReference>
<gene>
    <name evidence="12 14" type="primary">atpG</name>
    <name evidence="14" type="ORF">CULFYP111_01560</name>
    <name evidence="13" type="ORF">O6B32_05960</name>
</gene>
<dbReference type="HAMAP" id="MF_00815">
    <property type="entry name" value="ATP_synth_gamma_bact"/>
    <property type="match status" value="1"/>
</dbReference>
<dbReference type="Gene3D" id="1.10.287.80">
    <property type="entry name" value="ATP synthase, gamma subunit, helix hairpin domain"/>
    <property type="match status" value="1"/>
</dbReference>
<dbReference type="PANTHER" id="PTHR11693">
    <property type="entry name" value="ATP SYNTHASE GAMMA CHAIN"/>
    <property type="match status" value="1"/>
</dbReference>
<dbReference type="PANTHER" id="PTHR11693:SF22">
    <property type="entry name" value="ATP SYNTHASE SUBUNIT GAMMA, MITOCHONDRIAL"/>
    <property type="match status" value="1"/>
</dbReference>
<comment type="function">
    <text evidence="1 12">Produces ATP from ADP in the presence of a proton gradient across the membrane. The gamma chain is believed to be important in regulating ATPase activity and the flow of protons through the CF(0) complex.</text>
</comment>
<evidence type="ECO:0000256" key="9">
    <source>
        <dbReference type="ARBA" id="ARBA00023136"/>
    </source>
</evidence>
<keyword evidence="7 12" id="KW-0375">Hydrogen ion transport</keyword>
<name>A0A6N2TWQ9_9BACT</name>
<dbReference type="Proteomes" id="UP001075225">
    <property type="component" value="Unassembled WGS sequence"/>
</dbReference>
<reference evidence="13" key="2">
    <citation type="submission" date="2022-12" db="EMBL/GenBank/DDBJ databases">
        <title>Species Delineation and Comparative Genomics within the Campylobacter ureolyticus Complex.</title>
        <authorList>
            <person name="Maki J."/>
            <person name="Howard M."/>
            <person name="Connelly S."/>
            <person name="Hardy D.J."/>
            <person name="Cameron A."/>
        </authorList>
    </citation>
    <scope>NUCLEOTIDE SEQUENCE</scope>
    <source>
        <strain evidence="13">URMC_787</strain>
    </source>
</reference>
<dbReference type="FunFam" id="3.40.1380.10:FF:000006">
    <property type="entry name" value="ATP synthase gamma chain"/>
    <property type="match status" value="1"/>
</dbReference>
<dbReference type="SUPFAM" id="SSF52943">
    <property type="entry name" value="ATP synthase (F1-ATPase), gamma subunit"/>
    <property type="match status" value="1"/>
</dbReference>
<dbReference type="NCBIfam" id="TIGR01146">
    <property type="entry name" value="ATPsyn_F1gamma"/>
    <property type="match status" value="1"/>
</dbReference>
<keyword evidence="5 12" id="KW-1003">Cell membrane</keyword>